<keyword evidence="4 6" id="KW-0238">DNA-binding</keyword>
<sequence>MDEFKQLYIKYEKQIYRYLFYLSGNKYIAEELTQETFLRAFKSIYSFKGRSKLSTWLFQIAKYTFYNYLKKHKNVESAADISALENDPSNKETPEDIYLKKENAMTLLTAIKKLKQPQQEVVILRLYSELNFKEIGEIMDQSDKWARVNFYRAKNRLATMINGGDADE</sequence>
<dbReference type="InterPro" id="IPR013249">
    <property type="entry name" value="RNA_pol_sigma70_r4_t2"/>
</dbReference>
<dbReference type="PROSITE" id="PS01063">
    <property type="entry name" value="SIGMA70_ECF"/>
    <property type="match status" value="1"/>
</dbReference>
<dbReference type="Proteomes" id="UP000831537">
    <property type="component" value="Chromosome"/>
</dbReference>
<evidence type="ECO:0000256" key="6">
    <source>
        <dbReference type="RuleBase" id="RU000716"/>
    </source>
</evidence>
<dbReference type="Pfam" id="PF04542">
    <property type="entry name" value="Sigma70_r2"/>
    <property type="match status" value="1"/>
</dbReference>
<dbReference type="InterPro" id="IPR007627">
    <property type="entry name" value="RNA_pol_sigma70_r2"/>
</dbReference>
<reference evidence="9 10" key="1">
    <citation type="submission" date="2022-04" db="EMBL/GenBank/DDBJ databases">
        <title>Gracilibacillus sp. isolated from saltern.</title>
        <authorList>
            <person name="Won M."/>
            <person name="Lee C.-M."/>
            <person name="Woen H.-Y."/>
            <person name="Kwon S.-W."/>
        </authorList>
    </citation>
    <scope>NUCLEOTIDE SEQUENCE [LARGE SCALE GENOMIC DNA]</scope>
    <source>
        <strain evidence="9 10">SSPM10-3</strain>
    </source>
</reference>
<evidence type="ECO:0000256" key="2">
    <source>
        <dbReference type="ARBA" id="ARBA00023015"/>
    </source>
</evidence>
<dbReference type="Pfam" id="PF08281">
    <property type="entry name" value="Sigma70_r4_2"/>
    <property type="match status" value="1"/>
</dbReference>
<feature type="domain" description="RNA polymerase sigma factor 70 region 4 type 2" evidence="8">
    <location>
        <begin position="106"/>
        <end position="157"/>
    </location>
</feature>
<dbReference type="Gene3D" id="1.10.10.10">
    <property type="entry name" value="Winged helix-like DNA-binding domain superfamily/Winged helix DNA-binding domain"/>
    <property type="match status" value="1"/>
</dbReference>
<dbReference type="PANTHER" id="PTHR43133">
    <property type="entry name" value="RNA POLYMERASE ECF-TYPE SIGMA FACTO"/>
    <property type="match status" value="1"/>
</dbReference>
<gene>
    <name evidence="9" type="ORF">MUN87_18880</name>
</gene>
<feature type="domain" description="RNA polymerase sigma-70 region 2" evidence="7">
    <location>
        <begin position="7"/>
        <end position="73"/>
    </location>
</feature>
<keyword evidence="5 6" id="KW-0804">Transcription</keyword>
<dbReference type="InterPro" id="IPR013324">
    <property type="entry name" value="RNA_pol_sigma_r3/r4-like"/>
</dbReference>
<keyword evidence="3 6" id="KW-0731">Sigma factor</keyword>
<evidence type="ECO:0000256" key="5">
    <source>
        <dbReference type="ARBA" id="ARBA00023163"/>
    </source>
</evidence>
<dbReference type="InterPro" id="IPR014284">
    <property type="entry name" value="RNA_pol_sigma-70_dom"/>
</dbReference>
<evidence type="ECO:0000259" key="8">
    <source>
        <dbReference type="Pfam" id="PF08281"/>
    </source>
</evidence>
<dbReference type="PANTHER" id="PTHR43133:SF52">
    <property type="entry name" value="ECF RNA POLYMERASE SIGMA FACTOR SIGL"/>
    <property type="match status" value="1"/>
</dbReference>
<evidence type="ECO:0000256" key="3">
    <source>
        <dbReference type="ARBA" id="ARBA00023082"/>
    </source>
</evidence>
<evidence type="ECO:0000256" key="4">
    <source>
        <dbReference type="ARBA" id="ARBA00023125"/>
    </source>
</evidence>
<dbReference type="NCBIfam" id="TIGR02937">
    <property type="entry name" value="sigma70-ECF"/>
    <property type="match status" value="1"/>
</dbReference>
<keyword evidence="10" id="KW-1185">Reference proteome</keyword>
<dbReference type="InterPro" id="IPR000838">
    <property type="entry name" value="RNA_pol_sigma70_ECF_CS"/>
</dbReference>
<protein>
    <recommendedName>
        <fullName evidence="6">RNA polymerase sigma factor</fullName>
    </recommendedName>
</protein>
<evidence type="ECO:0000313" key="10">
    <source>
        <dbReference type="Proteomes" id="UP000831537"/>
    </source>
</evidence>
<accession>A0ABY4GKE9</accession>
<dbReference type="InterPro" id="IPR013325">
    <property type="entry name" value="RNA_pol_sigma_r2"/>
</dbReference>
<comment type="similarity">
    <text evidence="1 6">Belongs to the sigma-70 factor family. ECF subfamily.</text>
</comment>
<dbReference type="RefSeq" id="WP_244742818.1">
    <property type="nucleotide sequence ID" value="NZ_CP095071.1"/>
</dbReference>
<proteinExistence type="inferred from homology"/>
<dbReference type="SUPFAM" id="SSF88659">
    <property type="entry name" value="Sigma3 and sigma4 domains of RNA polymerase sigma factors"/>
    <property type="match status" value="1"/>
</dbReference>
<dbReference type="EMBL" id="CP095071">
    <property type="protein sequence ID" value="UOQ84699.1"/>
    <property type="molecule type" value="Genomic_DNA"/>
</dbReference>
<dbReference type="SUPFAM" id="SSF88946">
    <property type="entry name" value="Sigma2 domain of RNA polymerase sigma factors"/>
    <property type="match status" value="1"/>
</dbReference>
<dbReference type="InterPro" id="IPR039425">
    <property type="entry name" value="RNA_pol_sigma-70-like"/>
</dbReference>
<evidence type="ECO:0000256" key="1">
    <source>
        <dbReference type="ARBA" id="ARBA00010641"/>
    </source>
</evidence>
<name>A0ABY4GKE9_9BACI</name>
<evidence type="ECO:0000259" key="7">
    <source>
        <dbReference type="Pfam" id="PF04542"/>
    </source>
</evidence>
<dbReference type="InterPro" id="IPR036388">
    <property type="entry name" value="WH-like_DNA-bd_sf"/>
</dbReference>
<evidence type="ECO:0000313" key="9">
    <source>
        <dbReference type="EMBL" id="UOQ84699.1"/>
    </source>
</evidence>
<dbReference type="Gene3D" id="1.10.1740.10">
    <property type="match status" value="1"/>
</dbReference>
<keyword evidence="2 6" id="KW-0805">Transcription regulation</keyword>
<organism evidence="9 10">
    <name type="scientific">Gracilibacillus salinarum</name>
    <dbReference type="NCBI Taxonomy" id="2932255"/>
    <lineage>
        <taxon>Bacteria</taxon>
        <taxon>Bacillati</taxon>
        <taxon>Bacillota</taxon>
        <taxon>Bacilli</taxon>
        <taxon>Bacillales</taxon>
        <taxon>Bacillaceae</taxon>
        <taxon>Gracilibacillus</taxon>
    </lineage>
</organism>